<gene>
    <name evidence="1" type="ORF">AaE_002105</name>
</gene>
<dbReference type="AlphaFoldDB" id="A0A6A5AUZ3"/>
<accession>A0A6A5AUZ3</accession>
<reference evidence="1 2" key="1">
    <citation type="submission" date="2019-06" db="EMBL/GenBank/DDBJ databases">
        <title>Genomics analysis of Aphanomyces spp. identifies a new class of oomycete effector associated with host adaptation.</title>
        <authorList>
            <person name="Gaulin E."/>
        </authorList>
    </citation>
    <scope>NUCLEOTIDE SEQUENCE [LARGE SCALE GENOMIC DNA]</scope>
    <source>
        <strain evidence="1 2">E</strain>
    </source>
</reference>
<sequence length="84" mass="9140">MGDAGAPVGFPLGCDDERGHHPVRVTQVMRAVHYAQLTHAQAASDRNRRVFAQSCLHGCAQQVEIVAQVLYDARTAAYQAPHCL</sequence>
<protein>
    <submittedName>
        <fullName evidence="1">Uncharacterized protein</fullName>
    </submittedName>
</protein>
<comment type="caution">
    <text evidence="1">The sequence shown here is derived from an EMBL/GenBank/DDBJ whole genome shotgun (WGS) entry which is preliminary data.</text>
</comment>
<dbReference type="Proteomes" id="UP000469452">
    <property type="component" value="Unassembled WGS sequence"/>
</dbReference>
<evidence type="ECO:0000313" key="2">
    <source>
        <dbReference type="Proteomes" id="UP000469452"/>
    </source>
</evidence>
<evidence type="ECO:0000313" key="1">
    <source>
        <dbReference type="EMBL" id="KAF0774004.1"/>
    </source>
</evidence>
<dbReference type="EMBL" id="VJMI01004276">
    <property type="protein sequence ID" value="KAF0774004.1"/>
    <property type="molecule type" value="Genomic_DNA"/>
</dbReference>
<name>A0A6A5AUZ3_APHAT</name>
<proteinExistence type="predicted"/>
<organism evidence="1 2">
    <name type="scientific">Aphanomyces astaci</name>
    <name type="common">Crayfish plague agent</name>
    <dbReference type="NCBI Taxonomy" id="112090"/>
    <lineage>
        <taxon>Eukaryota</taxon>
        <taxon>Sar</taxon>
        <taxon>Stramenopiles</taxon>
        <taxon>Oomycota</taxon>
        <taxon>Saprolegniomycetes</taxon>
        <taxon>Saprolegniales</taxon>
        <taxon>Verrucalvaceae</taxon>
        <taxon>Aphanomyces</taxon>
    </lineage>
</organism>